<dbReference type="EC" id="5.1.3.3" evidence="8"/>
<comment type="similarity">
    <text evidence="3 8">Belongs to the aldose epimerase family.</text>
</comment>
<evidence type="ECO:0000256" key="4">
    <source>
        <dbReference type="ARBA" id="ARBA00011245"/>
    </source>
</evidence>
<feature type="active site" description="Proton donor" evidence="9">
    <location>
        <position position="170"/>
    </location>
</feature>
<accession>A0A2U2BAW0</accession>
<gene>
    <name evidence="12" type="ORF">DDZ16_07570</name>
</gene>
<proteinExistence type="inferred from homology"/>
<comment type="subunit">
    <text evidence="4">Monomer.</text>
</comment>
<dbReference type="InterPro" id="IPR015443">
    <property type="entry name" value="Aldose_1-epimerase"/>
</dbReference>
<dbReference type="Proteomes" id="UP000244956">
    <property type="component" value="Unassembled WGS sequence"/>
</dbReference>
<dbReference type="InterPro" id="IPR014718">
    <property type="entry name" value="GH-type_carb-bd"/>
</dbReference>
<dbReference type="SUPFAM" id="SSF74650">
    <property type="entry name" value="Galactose mutarotase-like"/>
    <property type="match status" value="1"/>
</dbReference>
<keyword evidence="13" id="KW-1185">Reference proteome</keyword>
<evidence type="ECO:0000256" key="9">
    <source>
        <dbReference type="PIRSR" id="PIRSR005096-1"/>
    </source>
</evidence>
<feature type="active site" description="Proton acceptor" evidence="9">
    <location>
        <position position="308"/>
    </location>
</feature>
<dbReference type="GO" id="GO:0033499">
    <property type="term" value="P:galactose catabolic process via UDP-galactose, Leloir pathway"/>
    <property type="evidence" value="ECO:0007669"/>
    <property type="project" value="TreeGrafter"/>
</dbReference>
<feature type="binding site" evidence="11">
    <location>
        <begin position="69"/>
        <end position="70"/>
    </location>
    <ligand>
        <name>beta-D-galactose</name>
        <dbReference type="ChEBI" id="CHEBI:27667"/>
    </ligand>
</feature>
<protein>
    <recommendedName>
        <fullName evidence="8">Aldose 1-epimerase</fullName>
        <ecNumber evidence="8">5.1.3.3</ecNumber>
    </recommendedName>
</protein>
<sequence length="342" mass="37445">MPNKASDTFTLKNSNGVEVSFTAHGGRLVSLKVPSAKGDIDDVLVGYDTVGESLKGDLYYGALCGRYANRIVKGHLILDGQELQLDVNNGPNHLHGGNDGFNQRIWDVEETQKEGCTSAFRLSLISPDGDQKYPGECKVTVIYSLNDSNEFKIEYEAETTKPTVINLTSHPYFNLSGDLNNKVTNHLLTLNAEQFTPIDPEVETCNGEIADVKGTPMDFTNEKPISEAVTSSFEQIKMVDGLDHNFVVKNGGKDVIKAAVVKDPVSGRSLEVYTDQPGLQVYTGNHFDGSEKGKGGAPIDKYCGVALETQIFPNSPNHDNYPNAVLRPGEKYKHTCIYKFGF</sequence>
<dbReference type="GO" id="GO:0006006">
    <property type="term" value="P:glucose metabolic process"/>
    <property type="evidence" value="ECO:0007669"/>
    <property type="project" value="TreeGrafter"/>
</dbReference>
<evidence type="ECO:0000256" key="2">
    <source>
        <dbReference type="ARBA" id="ARBA00005028"/>
    </source>
</evidence>
<evidence type="ECO:0000313" key="12">
    <source>
        <dbReference type="EMBL" id="PWE00200.1"/>
    </source>
</evidence>
<evidence type="ECO:0000256" key="6">
    <source>
        <dbReference type="ARBA" id="ARBA00023235"/>
    </source>
</evidence>
<evidence type="ECO:0000256" key="10">
    <source>
        <dbReference type="PIRSR" id="PIRSR005096-2"/>
    </source>
</evidence>
<dbReference type="PANTHER" id="PTHR10091">
    <property type="entry name" value="ALDOSE-1-EPIMERASE"/>
    <property type="match status" value="1"/>
</dbReference>
<comment type="pathway">
    <text evidence="2 8">Carbohydrate metabolism; hexose metabolism.</text>
</comment>
<evidence type="ECO:0000256" key="7">
    <source>
        <dbReference type="ARBA" id="ARBA00023277"/>
    </source>
</evidence>
<dbReference type="NCBIfam" id="NF008277">
    <property type="entry name" value="PRK11055.1"/>
    <property type="match status" value="1"/>
</dbReference>
<dbReference type="PANTHER" id="PTHR10091:SF0">
    <property type="entry name" value="GALACTOSE MUTAROTASE"/>
    <property type="match status" value="1"/>
</dbReference>
<dbReference type="GO" id="GO:0004034">
    <property type="term" value="F:aldose 1-epimerase activity"/>
    <property type="evidence" value="ECO:0007669"/>
    <property type="project" value="UniProtKB-EC"/>
</dbReference>
<comment type="catalytic activity">
    <reaction evidence="8">
        <text>alpha-D-glucose = beta-D-glucose</text>
        <dbReference type="Rhea" id="RHEA:10264"/>
        <dbReference type="ChEBI" id="CHEBI:15903"/>
        <dbReference type="ChEBI" id="CHEBI:17925"/>
        <dbReference type="EC" id="5.1.3.3"/>
    </reaction>
</comment>
<dbReference type="AlphaFoldDB" id="A0A2U2BAW0"/>
<evidence type="ECO:0000256" key="8">
    <source>
        <dbReference type="PIRNR" id="PIRNR005096"/>
    </source>
</evidence>
<reference evidence="12 13" key="1">
    <citation type="submission" date="2018-05" db="EMBL/GenBank/DDBJ databases">
        <title>Marinilabilia rubrum sp. nov., isolated from saltern sediment.</title>
        <authorList>
            <person name="Zhang R."/>
        </authorList>
    </citation>
    <scope>NUCLEOTIDE SEQUENCE [LARGE SCALE GENOMIC DNA]</scope>
    <source>
        <strain evidence="12 13">WTE16</strain>
    </source>
</reference>
<dbReference type="PIRSF" id="PIRSF005096">
    <property type="entry name" value="GALM"/>
    <property type="match status" value="1"/>
</dbReference>
<dbReference type="EMBL" id="QEWP01000004">
    <property type="protein sequence ID" value="PWE00200.1"/>
    <property type="molecule type" value="Genomic_DNA"/>
</dbReference>
<evidence type="ECO:0000256" key="3">
    <source>
        <dbReference type="ARBA" id="ARBA00006206"/>
    </source>
</evidence>
<dbReference type="Gene3D" id="2.70.98.10">
    <property type="match status" value="1"/>
</dbReference>
<dbReference type="InterPro" id="IPR008183">
    <property type="entry name" value="Aldose_1/G6P_1-epimerase"/>
</dbReference>
<keyword evidence="5" id="KW-0106">Calcium</keyword>
<dbReference type="RefSeq" id="WP_109263823.1">
    <property type="nucleotide sequence ID" value="NZ_QEWP01000004.1"/>
</dbReference>
<dbReference type="Pfam" id="PF01263">
    <property type="entry name" value="Aldose_epim"/>
    <property type="match status" value="1"/>
</dbReference>
<name>A0A2U2BAW0_9BACT</name>
<comment type="caution">
    <text evidence="12">The sequence shown here is derived from an EMBL/GenBank/DDBJ whole genome shotgun (WGS) entry which is preliminary data.</text>
</comment>
<dbReference type="InterPro" id="IPR011013">
    <property type="entry name" value="Gal_mutarotase_sf_dom"/>
</dbReference>
<evidence type="ECO:0000313" key="13">
    <source>
        <dbReference type="Proteomes" id="UP000244956"/>
    </source>
</evidence>
<feature type="binding site" evidence="11">
    <location>
        <begin position="170"/>
        <end position="172"/>
    </location>
    <ligand>
        <name>beta-D-galactose</name>
        <dbReference type="ChEBI" id="CHEBI:27667"/>
    </ligand>
</feature>
<dbReference type="CDD" id="cd09019">
    <property type="entry name" value="galactose_mutarotase_like"/>
    <property type="match status" value="1"/>
</dbReference>
<evidence type="ECO:0000256" key="11">
    <source>
        <dbReference type="PIRSR" id="PIRSR005096-3"/>
    </source>
</evidence>
<dbReference type="OrthoDB" id="9779408at2"/>
<organism evidence="12 13">
    <name type="scientific">Marinilabilia rubra</name>
    <dbReference type="NCBI Taxonomy" id="2162893"/>
    <lineage>
        <taxon>Bacteria</taxon>
        <taxon>Pseudomonadati</taxon>
        <taxon>Bacteroidota</taxon>
        <taxon>Bacteroidia</taxon>
        <taxon>Marinilabiliales</taxon>
        <taxon>Marinilabiliaceae</taxon>
        <taxon>Marinilabilia</taxon>
    </lineage>
</organism>
<dbReference type="GO" id="GO:0030246">
    <property type="term" value="F:carbohydrate binding"/>
    <property type="evidence" value="ECO:0007669"/>
    <property type="project" value="InterPro"/>
</dbReference>
<dbReference type="InterPro" id="IPR047215">
    <property type="entry name" value="Galactose_mutarotase-like"/>
</dbReference>
<comment type="cofactor">
    <cofactor evidence="1">
        <name>Ca(2+)</name>
        <dbReference type="ChEBI" id="CHEBI:29108"/>
    </cofactor>
</comment>
<dbReference type="UniPathway" id="UPA00242"/>
<keyword evidence="6 8" id="KW-0413">Isomerase</keyword>
<feature type="binding site" evidence="10">
    <location>
        <position position="243"/>
    </location>
    <ligand>
        <name>beta-D-galactose</name>
        <dbReference type="ChEBI" id="CHEBI:27667"/>
    </ligand>
</feature>
<evidence type="ECO:0000256" key="1">
    <source>
        <dbReference type="ARBA" id="ARBA00001913"/>
    </source>
</evidence>
<evidence type="ECO:0000256" key="5">
    <source>
        <dbReference type="ARBA" id="ARBA00022837"/>
    </source>
</evidence>
<keyword evidence="7 8" id="KW-0119">Carbohydrate metabolism</keyword>